<evidence type="ECO:0000256" key="2">
    <source>
        <dbReference type="SAM" id="SignalP"/>
    </source>
</evidence>
<evidence type="ECO:0008006" key="5">
    <source>
        <dbReference type="Google" id="ProtNLM"/>
    </source>
</evidence>
<feature type="signal peptide" evidence="2">
    <location>
        <begin position="1"/>
        <end position="21"/>
    </location>
</feature>
<keyword evidence="1" id="KW-0472">Membrane</keyword>
<dbReference type="Proteomes" id="UP001175211">
    <property type="component" value="Unassembled WGS sequence"/>
</dbReference>
<name>A0AA39N6S4_ARMTA</name>
<feature type="chain" id="PRO_5041372220" description="Amino acid permease/ SLC12A domain-containing protein" evidence="2">
    <location>
        <begin position="22"/>
        <end position="207"/>
    </location>
</feature>
<feature type="transmembrane region" description="Helical" evidence="1">
    <location>
        <begin position="59"/>
        <end position="81"/>
    </location>
</feature>
<keyword evidence="1" id="KW-1133">Transmembrane helix</keyword>
<keyword evidence="4" id="KW-1185">Reference proteome</keyword>
<keyword evidence="1" id="KW-0812">Transmembrane</keyword>
<keyword evidence="2" id="KW-0732">Signal</keyword>
<dbReference type="GeneID" id="85365024"/>
<evidence type="ECO:0000313" key="3">
    <source>
        <dbReference type="EMBL" id="KAK0459484.1"/>
    </source>
</evidence>
<accession>A0AA39N6S4</accession>
<dbReference type="RefSeq" id="XP_060331681.1">
    <property type="nucleotide sequence ID" value="XM_060481476.1"/>
</dbReference>
<feature type="transmembrane region" description="Helical" evidence="1">
    <location>
        <begin position="101"/>
        <end position="122"/>
    </location>
</feature>
<gene>
    <name evidence="3" type="ORF">EV420DRAFT_269086</name>
</gene>
<dbReference type="AlphaFoldDB" id="A0AA39N6S4"/>
<reference evidence="3" key="1">
    <citation type="submission" date="2023-06" db="EMBL/GenBank/DDBJ databases">
        <authorList>
            <consortium name="Lawrence Berkeley National Laboratory"/>
            <person name="Ahrendt S."/>
            <person name="Sahu N."/>
            <person name="Indic B."/>
            <person name="Wong-Bajracharya J."/>
            <person name="Merenyi Z."/>
            <person name="Ke H.-M."/>
            <person name="Monk M."/>
            <person name="Kocsube S."/>
            <person name="Drula E."/>
            <person name="Lipzen A."/>
            <person name="Balint B."/>
            <person name="Henrissat B."/>
            <person name="Andreopoulos B."/>
            <person name="Martin F.M."/>
            <person name="Harder C.B."/>
            <person name="Rigling D."/>
            <person name="Ford K.L."/>
            <person name="Foster G.D."/>
            <person name="Pangilinan J."/>
            <person name="Papanicolaou A."/>
            <person name="Barry K."/>
            <person name="LaButti K."/>
            <person name="Viragh M."/>
            <person name="Koriabine M."/>
            <person name="Yan M."/>
            <person name="Riley R."/>
            <person name="Champramary S."/>
            <person name="Plett K.L."/>
            <person name="Tsai I.J."/>
            <person name="Slot J."/>
            <person name="Sipos G."/>
            <person name="Plett J."/>
            <person name="Nagy L.G."/>
            <person name="Grigoriev I.V."/>
        </authorList>
    </citation>
    <scope>NUCLEOTIDE SEQUENCE</scope>
    <source>
        <strain evidence="3">CCBAS 213</strain>
    </source>
</reference>
<proteinExistence type="predicted"/>
<comment type="caution">
    <text evidence="3">The sequence shown here is derived from an EMBL/GenBank/DDBJ whole genome shotgun (WGS) entry which is preliminary data.</text>
</comment>
<evidence type="ECO:0000313" key="4">
    <source>
        <dbReference type="Proteomes" id="UP001175211"/>
    </source>
</evidence>
<evidence type="ECO:0000256" key="1">
    <source>
        <dbReference type="SAM" id="Phobius"/>
    </source>
</evidence>
<sequence>MTMVSLLMASLVAGSIGVAEACLILLDGLAPVITLYTMVWRYLRYGWWSKEEIDEVSKVRSMVTFSVLFVITLSSSILTTVLEVQGQLIQSFAALPNPKPLAIALAVLSWLSPLAGIVGFAVTYREKILPPPVLEPPRVVRRLYSNDTVNLSRTHSMELGHITTEYKIGSFTPWDPSRTHRTVIPRVQLEPSCRIPDSERWSTVALD</sequence>
<protein>
    <recommendedName>
        <fullName evidence="5">Amino acid permease/ SLC12A domain-containing protein</fullName>
    </recommendedName>
</protein>
<organism evidence="3 4">
    <name type="scientific">Armillaria tabescens</name>
    <name type="common">Ringless honey mushroom</name>
    <name type="synonym">Agaricus tabescens</name>
    <dbReference type="NCBI Taxonomy" id="1929756"/>
    <lineage>
        <taxon>Eukaryota</taxon>
        <taxon>Fungi</taxon>
        <taxon>Dikarya</taxon>
        <taxon>Basidiomycota</taxon>
        <taxon>Agaricomycotina</taxon>
        <taxon>Agaricomycetes</taxon>
        <taxon>Agaricomycetidae</taxon>
        <taxon>Agaricales</taxon>
        <taxon>Marasmiineae</taxon>
        <taxon>Physalacriaceae</taxon>
        <taxon>Desarmillaria</taxon>
    </lineage>
</organism>
<dbReference type="EMBL" id="JAUEPS010000014">
    <property type="protein sequence ID" value="KAK0459484.1"/>
    <property type="molecule type" value="Genomic_DNA"/>
</dbReference>